<organism evidence="1 2">
    <name type="scientific">Candidatus Marsarchaeota G2 archaeon ECH_B_2</name>
    <dbReference type="NCBI Taxonomy" id="1978160"/>
    <lineage>
        <taxon>Archaea</taxon>
        <taxon>Candidatus Marsarchaeota</taxon>
        <taxon>Candidatus Marsarchaeota group 2</taxon>
    </lineage>
</organism>
<comment type="caution">
    <text evidence="1">The sequence shown here is derived from an EMBL/GenBank/DDBJ whole genome shotgun (WGS) entry which is preliminary data.</text>
</comment>
<proteinExistence type="predicted"/>
<sequence>MQRRLACSACESIQVQSARFEDYGGGVENPARGGLRALQHTLTRRTARARKNKHTLSKNGLQQLALGLRENNAEFQVLYS</sequence>
<accession>A0A2R6BDA2</accession>
<name>A0A2R6BDA2_9ARCH</name>
<evidence type="ECO:0000313" key="1">
    <source>
        <dbReference type="EMBL" id="PSN96596.1"/>
    </source>
</evidence>
<evidence type="ECO:0000313" key="2">
    <source>
        <dbReference type="Proteomes" id="UP000241284"/>
    </source>
</evidence>
<dbReference type="Proteomes" id="UP000241284">
    <property type="component" value="Unassembled WGS sequence"/>
</dbReference>
<reference evidence="1 2" key="1">
    <citation type="submission" date="2017-04" db="EMBL/GenBank/DDBJ databases">
        <title>Novel microbial lineages endemic to geothermal iron-oxide mats fill important gaps in the evolutionary history of Archaea.</title>
        <authorList>
            <person name="Jay Z.J."/>
            <person name="Beam J.P."/>
            <person name="Dlakic M."/>
            <person name="Rusch D.B."/>
            <person name="Kozubal M.A."/>
            <person name="Inskeep W.P."/>
        </authorList>
    </citation>
    <scope>NUCLEOTIDE SEQUENCE [LARGE SCALE GENOMIC DNA]</scope>
    <source>
        <strain evidence="1">ECH_B_2</strain>
    </source>
</reference>
<protein>
    <submittedName>
        <fullName evidence="1">Uncharacterized protein</fullName>
    </submittedName>
</protein>
<dbReference type="AlphaFoldDB" id="A0A2R6BDA2"/>
<dbReference type="EMBL" id="NEXH01000001">
    <property type="protein sequence ID" value="PSN96596.1"/>
    <property type="molecule type" value="Genomic_DNA"/>
</dbReference>
<gene>
    <name evidence="1" type="ORF">B9Q06_00100</name>
</gene>